<feature type="chain" id="PRO_5006391846" description="histidine kinase" evidence="16">
    <location>
        <begin position="23"/>
        <end position="1205"/>
    </location>
</feature>
<feature type="domain" description="HPt" evidence="20">
    <location>
        <begin position="1113"/>
        <end position="1205"/>
    </location>
</feature>
<dbReference type="PROSITE" id="PS50112">
    <property type="entry name" value="PAS"/>
    <property type="match status" value="1"/>
</dbReference>
<dbReference type="SUPFAM" id="SSF47384">
    <property type="entry name" value="Homodimeric domain of signal transducing histidine kinase"/>
    <property type="match status" value="1"/>
</dbReference>
<keyword evidence="8" id="KW-0547">Nucleotide-binding</keyword>
<evidence type="ECO:0000256" key="15">
    <source>
        <dbReference type="PROSITE-ProRule" id="PRU00169"/>
    </source>
</evidence>
<dbReference type="InterPro" id="IPR001789">
    <property type="entry name" value="Sig_transdc_resp-reg_receiver"/>
</dbReference>
<evidence type="ECO:0000256" key="10">
    <source>
        <dbReference type="ARBA" id="ARBA00022840"/>
    </source>
</evidence>
<dbReference type="SUPFAM" id="SSF53850">
    <property type="entry name" value="Periplasmic binding protein-like II"/>
    <property type="match status" value="2"/>
</dbReference>
<dbReference type="InterPro" id="IPR013655">
    <property type="entry name" value="PAS_fold_3"/>
</dbReference>
<keyword evidence="12" id="KW-0902">Two-component regulatory system</keyword>
<dbReference type="CDD" id="cd17546">
    <property type="entry name" value="REC_hyHK_CKI1_RcsC-like"/>
    <property type="match status" value="1"/>
</dbReference>
<dbReference type="SMART" id="SM00062">
    <property type="entry name" value="PBPb"/>
    <property type="match status" value="2"/>
</dbReference>
<dbReference type="SUPFAM" id="SSF55874">
    <property type="entry name" value="ATPase domain of HSP90 chaperone/DNA topoisomerase II/histidine kinase"/>
    <property type="match status" value="1"/>
</dbReference>
<evidence type="ECO:0000256" key="12">
    <source>
        <dbReference type="ARBA" id="ARBA00023012"/>
    </source>
</evidence>
<evidence type="ECO:0000256" key="11">
    <source>
        <dbReference type="ARBA" id="ARBA00022989"/>
    </source>
</evidence>
<dbReference type="EC" id="2.7.13.3" evidence="3"/>
<dbReference type="PROSITE" id="PS50110">
    <property type="entry name" value="RESPONSE_REGULATORY"/>
    <property type="match status" value="1"/>
</dbReference>
<accession>A0A0R0B4X0</accession>
<evidence type="ECO:0000256" key="4">
    <source>
        <dbReference type="ARBA" id="ARBA00022475"/>
    </source>
</evidence>
<dbReference type="Pfam" id="PF02518">
    <property type="entry name" value="HATPase_c"/>
    <property type="match status" value="1"/>
</dbReference>
<name>A0A0R0B4X0_9GAMM</name>
<dbReference type="InterPro" id="IPR001638">
    <property type="entry name" value="Solute-binding_3/MltF_N"/>
</dbReference>
<dbReference type="SMART" id="SM00448">
    <property type="entry name" value="REC"/>
    <property type="match status" value="1"/>
</dbReference>
<evidence type="ECO:0000256" key="3">
    <source>
        <dbReference type="ARBA" id="ARBA00012438"/>
    </source>
</evidence>
<dbReference type="Gene3D" id="3.40.190.10">
    <property type="entry name" value="Periplasmic binding protein-like II"/>
    <property type="match status" value="4"/>
</dbReference>
<reference evidence="21 22" key="1">
    <citation type="journal article" date="2016" name="Front. Microbiol.">
        <title>Genome Sequence of Type Strains of Genus Stenotrophomonas.</title>
        <authorList>
            <person name="Patil P.P."/>
            <person name="Midha S."/>
            <person name="Kumar S."/>
            <person name="Patil P.B."/>
        </authorList>
    </citation>
    <scope>NUCLEOTIDE SEQUENCE [LARGE SCALE GENOMIC DNA]</scope>
    <source>
        <strain evidence="21 22">LMG 978</strain>
    </source>
</reference>
<evidence type="ECO:0000256" key="7">
    <source>
        <dbReference type="ARBA" id="ARBA00022692"/>
    </source>
</evidence>
<evidence type="ECO:0000256" key="5">
    <source>
        <dbReference type="ARBA" id="ARBA00022553"/>
    </source>
</evidence>
<dbReference type="InterPro" id="IPR008207">
    <property type="entry name" value="Sig_transdc_His_kin_Hpt_dom"/>
</dbReference>
<dbReference type="InterPro" id="IPR005467">
    <property type="entry name" value="His_kinase_dom"/>
</dbReference>
<dbReference type="Gene3D" id="1.10.287.130">
    <property type="match status" value="1"/>
</dbReference>
<dbReference type="PANTHER" id="PTHR45339:SF1">
    <property type="entry name" value="HYBRID SIGNAL TRANSDUCTION HISTIDINE KINASE J"/>
    <property type="match status" value="1"/>
</dbReference>
<dbReference type="GO" id="GO:0005886">
    <property type="term" value="C:plasma membrane"/>
    <property type="evidence" value="ECO:0007669"/>
    <property type="project" value="UniProtKB-SubCell"/>
</dbReference>
<feature type="domain" description="PAS" evidence="19">
    <location>
        <begin position="550"/>
        <end position="626"/>
    </location>
</feature>
<dbReference type="PANTHER" id="PTHR45339">
    <property type="entry name" value="HYBRID SIGNAL TRANSDUCTION HISTIDINE KINASE J"/>
    <property type="match status" value="1"/>
</dbReference>
<dbReference type="CDD" id="cd00082">
    <property type="entry name" value="HisKA"/>
    <property type="match status" value="1"/>
</dbReference>
<dbReference type="GO" id="GO:0005524">
    <property type="term" value="F:ATP binding"/>
    <property type="evidence" value="ECO:0007669"/>
    <property type="project" value="UniProtKB-KW"/>
</dbReference>
<proteinExistence type="predicted"/>
<dbReference type="InterPro" id="IPR004358">
    <property type="entry name" value="Sig_transdc_His_kin-like_C"/>
</dbReference>
<dbReference type="FunFam" id="3.30.565.10:FF:000010">
    <property type="entry name" value="Sensor histidine kinase RcsC"/>
    <property type="match status" value="1"/>
</dbReference>
<feature type="domain" description="Response regulatory" evidence="18">
    <location>
        <begin position="945"/>
        <end position="1065"/>
    </location>
</feature>
<comment type="caution">
    <text evidence="21">The sequence shown here is derived from an EMBL/GenBank/DDBJ whole genome shotgun (WGS) entry which is preliminary data.</text>
</comment>
<evidence type="ECO:0000256" key="13">
    <source>
        <dbReference type="ARBA" id="ARBA00023136"/>
    </source>
</evidence>
<dbReference type="SUPFAM" id="SSF52172">
    <property type="entry name" value="CheY-like"/>
    <property type="match status" value="1"/>
</dbReference>
<evidence type="ECO:0000256" key="16">
    <source>
        <dbReference type="SAM" id="SignalP"/>
    </source>
</evidence>
<dbReference type="InterPro" id="IPR036097">
    <property type="entry name" value="HisK_dim/P_sf"/>
</dbReference>
<keyword evidence="11" id="KW-1133">Transmembrane helix</keyword>
<comment type="catalytic activity">
    <reaction evidence="1">
        <text>ATP + protein L-histidine = ADP + protein N-phospho-L-histidine.</text>
        <dbReference type="EC" id="2.7.13.3"/>
    </reaction>
</comment>
<dbReference type="Gene3D" id="3.30.450.20">
    <property type="entry name" value="PAS domain"/>
    <property type="match status" value="1"/>
</dbReference>
<dbReference type="PROSITE" id="PS50109">
    <property type="entry name" value="HIS_KIN"/>
    <property type="match status" value="1"/>
</dbReference>
<keyword evidence="22" id="KW-1185">Reference proteome</keyword>
<keyword evidence="7" id="KW-0812">Transmembrane</keyword>
<dbReference type="InterPro" id="IPR036890">
    <property type="entry name" value="HATPase_C_sf"/>
</dbReference>
<keyword evidence="13" id="KW-0472">Membrane</keyword>
<evidence type="ECO:0000256" key="8">
    <source>
        <dbReference type="ARBA" id="ARBA00022741"/>
    </source>
</evidence>
<dbReference type="CDD" id="cd01007">
    <property type="entry name" value="PBP2_BvgS_HisK_like"/>
    <property type="match status" value="2"/>
</dbReference>
<dbReference type="SUPFAM" id="SSF47226">
    <property type="entry name" value="Histidine-containing phosphotransfer domain, HPT domain"/>
    <property type="match status" value="1"/>
</dbReference>
<dbReference type="Gene3D" id="3.40.50.2300">
    <property type="match status" value="1"/>
</dbReference>
<dbReference type="FunFam" id="1.10.287.130:FF:000004">
    <property type="entry name" value="Ethylene receptor 1"/>
    <property type="match status" value="1"/>
</dbReference>
<dbReference type="SMART" id="SM00387">
    <property type="entry name" value="HATPase_c"/>
    <property type="match status" value="1"/>
</dbReference>
<dbReference type="Proteomes" id="UP000051757">
    <property type="component" value="Unassembled WGS sequence"/>
</dbReference>
<dbReference type="InterPro" id="IPR000014">
    <property type="entry name" value="PAS"/>
</dbReference>
<keyword evidence="5 15" id="KW-0597">Phosphoprotein</keyword>
<sequence>MHFYLRGFLLCLAAALAVPALAQEEALPLSPSQRAWLKAHPTVTVGLYDNLWLPFERVEDGQPEGLTYDYLVEATNQLGLKVTTRRYASWGDVLRAACSGEVDIVMDVALTAERTRCMVFTREYAEAPVALVSRLQDSRAARDAGLEGLRVVTEGDFAFSDSARERYPAAKHVQAQTTSEALQMVSDGQADVYLGNAYVATALIAELGIPRIGLLRPSDMPLDSLHFGVPNAKQTLAEVLDLALTSIPEARSHAIRAQWLPSLSWLGSGKLALTASERKALAQPLFIGFASKWAPISFIDEEGQPSGIAGEYLQSFHAIGADKLKLLPLDSWRSIRDAMRDGRLDAVIGVPNDTTAFGADWVFSQPFLTVSNVIVVRDSSGRVLDMSDLNERRVALSDPERLGSLLRAQAPDVVVVEVATAQDGLERVRSGRADAYIGNLAVVDRFLRDRYSGELHIAAPAGVEDRLALAVRPQHAALASAFDRMLMSMTPREREAIRTDWMAVEYRTGFDWQIFLKWAIPLVLVLLTAGAVHAVGHIRLRREVEQRRLIEKRLAEVTGNLPAVVYQVQRSPEGQLSFSYIAGDMPSLFGLEVEQAIRNERELFSRVHPEDQPLLATEVERAAAAVDNIVLDFRVRSEDGWRWIRSRARPHHADDGGLQWSGYWIDVTQVRAQAQALEAAKASAEQATEAKASFLATMSHEIRTPMSGVLGMLEILAHTGLDSEQRRVLAIIEDSAQMLRQILDDILDFSKMEAGALVLEATPISLRRTIDNTQQMLITQATAKGLLLSNRIDSRVAHQHMADGIRLRQVLFNLLSNAIKFTAQGRVSVLLDLLEDRPRAQRIRLTVRDTGIGISEEQRTYLFSPFMQAEASTTRRYGGTGLGLSICQRLAELMDGQLELRSALGEGTEVSLTVWLPTAAADADVAATAVPSETVLLPLALRQQNVLIVEDHPTNQDLMRWRMQQLGLKHEIAGDGLAALAILAKGNFDLIITDCRMPGMDGYEMTREIRRMEASSPHRKRMPIIALTASALDEEARCCREAGMDDFLAKPVPLVTLRQALIRWLQNGSEHAGDHRDEGLGDDLPGQVKVPDSRAPVVQTISVREALIARFGSMQVADRMIVSIVATTLEDLQAMDVAIAAQDDATCADRLHRIAGGLGAVGAEDDADWARELQAAIEADGIVAHDEEWTTFRMAVMQYLKELQS</sequence>
<dbReference type="Pfam" id="PF00072">
    <property type="entry name" value="Response_reg"/>
    <property type="match status" value="1"/>
</dbReference>
<dbReference type="GO" id="GO:0000155">
    <property type="term" value="F:phosphorelay sensor kinase activity"/>
    <property type="evidence" value="ECO:0007669"/>
    <property type="project" value="InterPro"/>
</dbReference>
<dbReference type="Pfam" id="PF08447">
    <property type="entry name" value="PAS_3"/>
    <property type="match status" value="1"/>
</dbReference>
<feature type="signal peptide" evidence="16">
    <location>
        <begin position="1"/>
        <end position="22"/>
    </location>
</feature>
<dbReference type="SMART" id="SM00388">
    <property type="entry name" value="HisKA"/>
    <property type="match status" value="1"/>
</dbReference>
<evidence type="ECO:0000256" key="1">
    <source>
        <dbReference type="ARBA" id="ARBA00000085"/>
    </source>
</evidence>
<evidence type="ECO:0000313" key="22">
    <source>
        <dbReference type="Proteomes" id="UP000051757"/>
    </source>
</evidence>
<dbReference type="CDD" id="cd00130">
    <property type="entry name" value="PAS"/>
    <property type="match status" value="1"/>
</dbReference>
<dbReference type="CDD" id="cd16922">
    <property type="entry name" value="HATPase_EvgS-ArcB-TorS-like"/>
    <property type="match status" value="1"/>
</dbReference>
<dbReference type="Pfam" id="PF01627">
    <property type="entry name" value="Hpt"/>
    <property type="match status" value="1"/>
</dbReference>
<dbReference type="InterPro" id="IPR003661">
    <property type="entry name" value="HisK_dim/P_dom"/>
</dbReference>
<feature type="domain" description="Histidine kinase" evidence="17">
    <location>
        <begin position="697"/>
        <end position="918"/>
    </location>
</feature>
<comment type="subcellular location">
    <subcellularLocation>
        <location evidence="2">Cell membrane</location>
        <topology evidence="2">Multi-pass membrane protein</topology>
    </subcellularLocation>
</comment>
<keyword evidence="4" id="KW-1003">Cell membrane</keyword>
<dbReference type="PROSITE" id="PS50894">
    <property type="entry name" value="HPT"/>
    <property type="match status" value="1"/>
</dbReference>
<organism evidence="21 22">
    <name type="scientific">Stenotrophomonas beteli</name>
    <dbReference type="NCBI Taxonomy" id="3384461"/>
    <lineage>
        <taxon>Bacteria</taxon>
        <taxon>Pseudomonadati</taxon>
        <taxon>Pseudomonadota</taxon>
        <taxon>Gammaproteobacteria</taxon>
        <taxon>Lysobacterales</taxon>
        <taxon>Lysobacteraceae</taxon>
        <taxon>Stenotrophomonas</taxon>
        <taxon>Stenotrophomonas maltophilia group</taxon>
    </lineage>
</organism>
<feature type="modified residue" description="Phosphohistidine" evidence="14">
    <location>
        <position position="1152"/>
    </location>
</feature>
<keyword evidence="16" id="KW-0732">Signal</keyword>
<dbReference type="Pfam" id="PF00512">
    <property type="entry name" value="HisKA"/>
    <property type="match status" value="1"/>
</dbReference>
<keyword evidence="9 21" id="KW-0418">Kinase</keyword>
<evidence type="ECO:0000259" key="17">
    <source>
        <dbReference type="PROSITE" id="PS50109"/>
    </source>
</evidence>
<evidence type="ECO:0000256" key="9">
    <source>
        <dbReference type="ARBA" id="ARBA00022777"/>
    </source>
</evidence>
<dbReference type="PRINTS" id="PR00344">
    <property type="entry name" value="BCTRLSENSOR"/>
</dbReference>
<evidence type="ECO:0000256" key="14">
    <source>
        <dbReference type="PROSITE-ProRule" id="PRU00110"/>
    </source>
</evidence>
<dbReference type="Pfam" id="PF00497">
    <property type="entry name" value="SBP_bac_3"/>
    <property type="match status" value="2"/>
</dbReference>
<dbReference type="SUPFAM" id="SSF55785">
    <property type="entry name" value="PYP-like sensor domain (PAS domain)"/>
    <property type="match status" value="1"/>
</dbReference>
<dbReference type="Gene3D" id="3.30.565.10">
    <property type="entry name" value="Histidine kinase-like ATPase, C-terminal domain"/>
    <property type="match status" value="1"/>
</dbReference>
<evidence type="ECO:0000256" key="6">
    <source>
        <dbReference type="ARBA" id="ARBA00022679"/>
    </source>
</evidence>
<evidence type="ECO:0000259" key="18">
    <source>
        <dbReference type="PROSITE" id="PS50110"/>
    </source>
</evidence>
<dbReference type="Gene3D" id="1.20.120.160">
    <property type="entry name" value="HPT domain"/>
    <property type="match status" value="1"/>
</dbReference>
<dbReference type="EMBL" id="LLXV01000057">
    <property type="protein sequence ID" value="KRG48500.1"/>
    <property type="molecule type" value="Genomic_DNA"/>
</dbReference>
<keyword evidence="10" id="KW-0067">ATP-binding</keyword>
<evidence type="ECO:0000259" key="19">
    <source>
        <dbReference type="PROSITE" id="PS50112"/>
    </source>
</evidence>
<evidence type="ECO:0000259" key="20">
    <source>
        <dbReference type="PROSITE" id="PS50894"/>
    </source>
</evidence>
<feature type="modified residue" description="4-aspartylphosphate" evidence="15">
    <location>
        <position position="994"/>
    </location>
</feature>
<evidence type="ECO:0000313" key="21">
    <source>
        <dbReference type="EMBL" id="KRG48500.1"/>
    </source>
</evidence>
<dbReference type="InterPro" id="IPR003594">
    <property type="entry name" value="HATPase_dom"/>
</dbReference>
<evidence type="ECO:0000256" key="2">
    <source>
        <dbReference type="ARBA" id="ARBA00004651"/>
    </source>
</evidence>
<gene>
    <name evidence="21" type="ORF">ARC23_16480</name>
</gene>
<keyword evidence="6" id="KW-0808">Transferase</keyword>
<dbReference type="InterPro" id="IPR035965">
    <property type="entry name" value="PAS-like_dom_sf"/>
</dbReference>
<dbReference type="InterPro" id="IPR036641">
    <property type="entry name" value="HPT_dom_sf"/>
</dbReference>
<dbReference type="InterPro" id="IPR011006">
    <property type="entry name" value="CheY-like_superfamily"/>
</dbReference>
<protein>
    <recommendedName>
        <fullName evidence="3">histidine kinase</fullName>
        <ecNumber evidence="3">2.7.13.3</ecNumber>
    </recommendedName>
</protein>
<dbReference type="AlphaFoldDB" id="A0A0R0B4X0"/>